<sequence length="377" mass="41462">MPLFSPRFKNSLDVGGGSEINFDDSEIVNFLNPAGKDDYVSAEVALRNSDIYSAVFQLSADLASSKLITDNAQNQSMLNNPTTWTNGYSFWQSVFAQLLLGGEAFIYRWRNRNGIDVRWEYLRPSQVSVFPLDDYSGLYYNITFDSPLVGIKQSIPSSDMIHFRLLSQNGGATGISPLRSLASELKIKESSNKLTINALAKSVLTPGILEVDGGGLMQAKHKSALSRQFMNQINNSNGGPVVIDKLETYTPLEIKGDVSKLLAQTDWTSKQIAKAYGIPDSVLNGQGDQQSSLKMIGGDYAKALMRFGRSITSELSNKQSSSVDIDIKPAIDPVNDDYTTNINAFKQSNTLTANEAKWLLKQTGYLPPNMPDIPDNM</sequence>
<dbReference type="RefSeq" id="WP_070230185.1">
    <property type="nucleotide sequence ID" value="NZ_BJYO01000002.1"/>
</dbReference>
<dbReference type="Pfam" id="PF04860">
    <property type="entry name" value="Phage_portal"/>
    <property type="match status" value="1"/>
</dbReference>
<proteinExistence type="predicted"/>
<organism evidence="1 2">
    <name type="scientific">Weissella soli</name>
    <dbReference type="NCBI Taxonomy" id="155866"/>
    <lineage>
        <taxon>Bacteria</taxon>
        <taxon>Bacillati</taxon>
        <taxon>Bacillota</taxon>
        <taxon>Bacilli</taxon>
        <taxon>Lactobacillales</taxon>
        <taxon>Lactobacillaceae</taxon>
        <taxon>Weissella</taxon>
    </lineage>
</organism>
<dbReference type="InterPro" id="IPR006427">
    <property type="entry name" value="Portal_HK97"/>
</dbReference>
<dbReference type="NCBIfam" id="TIGR01537">
    <property type="entry name" value="portal_HK97"/>
    <property type="match status" value="1"/>
</dbReference>
<dbReference type="Proteomes" id="UP000254912">
    <property type="component" value="Unassembled WGS sequence"/>
</dbReference>
<dbReference type="InterPro" id="IPR006944">
    <property type="entry name" value="Phage/GTA_portal"/>
</dbReference>
<name>A0A288QU10_9LACO</name>
<keyword evidence="2" id="KW-1185">Reference proteome</keyword>
<protein>
    <submittedName>
        <fullName evidence="1">HK97 family phage portal protein</fullName>
    </submittedName>
</protein>
<evidence type="ECO:0000313" key="1">
    <source>
        <dbReference type="EMBL" id="RDL12134.1"/>
    </source>
</evidence>
<accession>A0A288QU10</accession>
<dbReference type="GeneID" id="94546133"/>
<dbReference type="KEGG" id="wso:WSWS_00937"/>
<evidence type="ECO:0000313" key="2">
    <source>
        <dbReference type="Proteomes" id="UP000254912"/>
    </source>
</evidence>
<reference evidence="1 2" key="1">
    <citation type="submission" date="2018-07" db="EMBL/GenBank/DDBJ databases">
        <title>Genomic Encyclopedia of Type Strains, Phase III (KMG-III): the genomes of soil and plant-associated and newly described type strains.</title>
        <authorList>
            <person name="Whitman W."/>
        </authorList>
    </citation>
    <scope>NUCLEOTIDE SEQUENCE [LARGE SCALE GENOMIC DNA]</scope>
    <source>
        <strain evidence="1 2">CECT 7031</strain>
    </source>
</reference>
<comment type="caution">
    <text evidence="1">The sequence shown here is derived from an EMBL/GenBank/DDBJ whole genome shotgun (WGS) entry which is preliminary data.</text>
</comment>
<dbReference type="EMBL" id="QRAS01000001">
    <property type="protein sequence ID" value="RDL12134.1"/>
    <property type="molecule type" value="Genomic_DNA"/>
</dbReference>
<gene>
    <name evidence="1" type="ORF">DFP99_0566</name>
</gene>
<dbReference type="AlphaFoldDB" id="A0A288QU10"/>